<dbReference type="Proteomes" id="UP000465241">
    <property type="component" value="Unassembled WGS sequence"/>
</dbReference>
<name>A0A7I9WU99_9MYCO</name>
<dbReference type="Gene3D" id="1.25.40.10">
    <property type="entry name" value="Tetratricopeptide repeat domain"/>
    <property type="match status" value="1"/>
</dbReference>
<keyword evidence="2" id="KW-1185">Reference proteome</keyword>
<protein>
    <submittedName>
        <fullName evidence="1">Uncharacterized protein</fullName>
    </submittedName>
</protein>
<evidence type="ECO:0000313" key="2">
    <source>
        <dbReference type="Proteomes" id="UP000465241"/>
    </source>
</evidence>
<proteinExistence type="predicted"/>
<evidence type="ECO:0000313" key="1">
    <source>
        <dbReference type="EMBL" id="GFG61169.1"/>
    </source>
</evidence>
<comment type="caution">
    <text evidence="1">The sequence shown here is derived from an EMBL/GenBank/DDBJ whole genome shotgun (WGS) entry which is preliminary data.</text>
</comment>
<gene>
    <name evidence="1" type="ORF">MMUR_53050</name>
</gene>
<accession>A0A7I9WU99</accession>
<dbReference type="EMBL" id="BLKT01000003">
    <property type="protein sequence ID" value="GFG61169.1"/>
    <property type="molecule type" value="Genomic_DNA"/>
</dbReference>
<dbReference type="AlphaFoldDB" id="A0A7I9WU99"/>
<organism evidence="1 2">
    <name type="scientific">Mycolicibacterium murale</name>
    <dbReference type="NCBI Taxonomy" id="182220"/>
    <lineage>
        <taxon>Bacteria</taxon>
        <taxon>Bacillati</taxon>
        <taxon>Actinomycetota</taxon>
        <taxon>Actinomycetes</taxon>
        <taxon>Mycobacteriales</taxon>
        <taxon>Mycobacteriaceae</taxon>
        <taxon>Mycolicibacterium</taxon>
    </lineage>
</organism>
<dbReference type="InterPro" id="IPR011990">
    <property type="entry name" value="TPR-like_helical_dom_sf"/>
</dbReference>
<reference evidence="1 2" key="1">
    <citation type="journal article" date="2019" name="Emerg. Microbes Infect.">
        <title>Comprehensive subspecies identification of 175 nontuberculous mycobacteria species based on 7547 genomic profiles.</title>
        <authorList>
            <person name="Matsumoto Y."/>
            <person name="Kinjo T."/>
            <person name="Motooka D."/>
            <person name="Nabeya D."/>
            <person name="Jung N."/>
            <person name="Uechi K."/>
            <person name="Horii T."/>
            <person name="Iida T."/>
            <person name="Fujita J."/>
            <person name="Nakamura S."/>
        </authorList>
    </citation>
    <scope>NUCLEOTIDE SEQUENCE [LARGE SCALE GENOMIC DNA]</scope>
    <source>
        <strain evidence="1 2">JCM 13392</strain>
    </source>
</reference>
<sequence>MPSVTSQTAALTAAAFGANVHRWPLPVPATATQAWLRAVAAAGQGRYGAAHADLATVRRTAPPSSALLSLAHSTTGSLLRQLGWHIRARRWDGIALRLAGNNPEARADALVGLAADALGVGRFGVSATLLDAARTLSGAPPRCSVRLAWVSAELAMARGDGAGAVGYARAGIEAADATWLRHRTKSEVVLAAALCTAGDLDAARDVADAALTAATRHGLVPLQWAVASLLAAVGSTTLTAGQLADTRDRAAALIAARGGDLRS</sequence>